<evidence type="ECO:0000313" key="1">
    <source>
        <dbReference type="EMBL" id="KAK9268716.1"/>
    </source>
</evidence>
<organism evidence="1 2">
    <name type="scientific">Liquidambar formosana</name>
    <name type="common">Formosan gum</name>
    <dbReference type="NCBI Taxonomy" id="63359"/>
    <lineage>
        <taxon>Eukaryota</taxon>
        <taxon>Viridiplantae</taxon>
        <taxon>Streptophyta</taxon>
        <taxon>Embryophyta</taxon>
        <taxon>Tracheophyta</taxon>
        <taxon>Spermatophyta</taxon>
        <taxon>Magnoliopsida</taxon>
        <taxon>eudicotyledons</taxon>
        <taxon>Gunneridae</taxon>
        <taxon>Pentapetalae</taxon>
        <taxon>Saxifragales</taxon>
        <taxon>Altingiaceae</taxon>
        <taxon>Liquidambar</taxon>
    </lineage>
</organism>
<dbReference type="Proteomes" id="UP001415857">
    <property type="component" value="Unassembled WGS sequence"/>
</dbReference>
<accession>A0AAP0NB31</accession>
<comment type="caution">
    <text evidence="1">The sequence shown here is derived from an EMBL/GenBank/DDBJ whole genome shotgun (WGS) entry which is preliminary data.</text>
</comment>
<name>A0AAP0NB31_LIQFO</name>
<dbReference type="EMBL" id="JBBPBK010000015">
    <property type="protein sequence ID" value="KAK9268716.1"/>
    <property type="molecule type" value="Genomic_DNA"/>
</dbReference>
<protein>
    <submittedName>
        <fullName evidence="1">Uncharacterized protein</fullName>
    </submittedName>
</protein>
<gene>
    <name evidence="1" type="ORF">L1049_000477</name>
</gene>
<keyword evidence="2" id="KW-1185">Reference proteome</keyword>
<reference evidence="1 2" key="1">
    <citation type="journal article" date="2024" name="Plant J.">
        <title>Genome sequences and population genomics reveal climatic adaptation and genomic divergence between two closely related sweetgum species.</title>
        <authorList>
            <person name="Xu W.Q."/>
            <person name="Ren C.Q."/>
            <person name="Zhang X.Y."/>
            <person name="Comes H.P."/>
            <person name="Liu X.H."/>
            <person name="Li Y.G."/>
            <person name="Kettle C.J."/>
            <person name="Jalonen R."/>
            <person name="Gaisberger H."/>
            <person name="Ma Y.Z."/>
            <person name="Qiu Y.X."/>
        </authorList>
    </citation>
    <scope>NUCLEOTIDE SEQUENCE [LARGE SCALE GENOMIC DNA]</scope>
    <source>
        <strain evidence="1">Hangzhou</strain>
    </source>
</reference>
<evidence type="ECO:0000313" key="2">
    <source>
        <dbReference type="Proteomes" id="UP001415857"/>
    </source>
</evidence>
<proteinExistence type="predicted"/>
<dbReference type="AlphaFoldDB" id="A0AAP0NB31"/>
<dbReference type="PANTHER" id="PTHR34541">
    <property type="entry name" value="OS01G0729900 PROTEIN"/>
    <property type="match status" value="1"/>
</dbReference>
<sequence length="61" mass="6813">MREFKMILWEGSCVGKKDHQLGRSKWNGNIGNSGIVVRVESPISSFARPSFSIQLNSGVEF</sequence>
<dbReference type="PANTHER" id="PTHR34541:SF2">
    <property type="entry name" value="OS01G0729900 PROTEIN"/>
    <property type="match status" value="1"/>
</dbReference>